<protein>
    <submittedName>
        <fullName evidence="4">tRNA-Thr(GGU) m(6)t(6)A37 methyltransferase TsaA</fullName>
    </submittedName>
</protein>
<dbReference type="InterPro" id="IPR036414">
    <property type="entry name" value="YaeB_N_sf"/>
</dbReference>
<evidence type="ECO:0000256" key="2">
    <source>
        <dbReference type="ARBA" id="ARBA00033753"/>
    </source>
</evidence>
<dbReference type="EMBL" id="JBEPMC010000001">
    <property type="protein sequence ID" value="MET3577816.1"/>
    <property type="molecule type" value="Genomic_DNA"/>
</dbReference>
<proteinExistence type="inferred from homology"/>
<dbReference type="InterPro" id="IPR036413">
    <property type="entry name" value="YaeB-like_sf"/>
</dbReference>
<gene>
    <name evidence="4" type="ORF">ABID19_000831</name>
</gene>
<feature type="domain" description="TsaA-like" evidence="3">
    <location>
        <begin position="40"/>
        <end position="175"/>
    </location>
</feature>
<evidence type="ECO:0000256" key="1">
    <source>
        <dbReference type="ARBA" id="ARBA00022691"/>
    </source>
</evidence>
<dbReference type="InterPro" id="IPR023370">
    <property type="entry name" value="TrmO-like_N"/>
</dbReference>
<keyword evidence="5" id="KW-1185">Reference proteome</keyword>
<dbReference type="Proteomes" id="UP001549204">
    <property type="component" value="Unassembled WGS sequence"/>
</dbReference>
<organism evidence="4 5">
    <name type="scientific">Mesorhizobium robiniae</name>
    <dbReference type="NCBI Taxonomy" id="559315"/>
    <lineage>
        <taxon>Bacteria</taxon>
        <taxon>Pseudomonadati</taxon>
        <taxon>Pseudomonadota</taxon>
        <taxon>Alphaproteobacteria</taxon>
        <taxon>Hyphomicrobiales</taxon>
        <taxon>Phyllobacteriaceae</taxon>
        <taxon>Mesorhizobium</taxon>
    </lineage>
</organism>
<comment type="similarity">
    <text evidence="2">Belongs to the tRNA methyltransferase O family.</text>
</comment>
<dbReference type="PROSITE" id="PS01318">
    <property type="entry name" value="TSAA_1"/>
    <property type="match status" value="1"/>
</dbReference>
<evidence type="ECO:0000313" key="5">
    <source>
        <dbReference type="Proteomes" id="UP001549204"/>
    </source>
</evidence>
<keyword evidence="1" id="KW-0949">S-adenosyl-L-methionine</keyword>
<dbReference type="PANTHER" id="PTHR12818">
    <property type="entry name" value="TRNA (ADENINE(37)-N6)-METHYLTRANSFERASE"/>
    <property type="match status" value="1"/>
</dbReference>
<dbReference type="NCBIfam" id="TIGR00104">
    <property type="entry name" value="tRNA_TsaA"/>
    <property type="match status" value="1"/>
</dbReference>
<sequence length="189" mass="20531">MRGGSRKAGSMIEAKTMFETRSGEKLLATDPADMPPDGHVVFIGRIASPWTTRETCPKNMGAARETGQPAVLTIDLPYRNGLLGLERASHIVILSWLHHSPRTLIIQKPRHAAEPKGVFSLRSPARPNPVGLHIAKLVALDINTGRIDIDAIDVLDGTPVIDIKPYFASTDAFAEATIAGRDEPGRIER</sequence>
<dbReference type="CDD" id="cd09281">
    <property type="entry name" value="UPF0066"/>
    <property type="match status" value="1"/>
</dbReference>
<name>A0ABV2GHQ2_9HYPH</name>
<dbReference type="PROSITE" id="PS51668">
    <property type="entry name" value="TSAA_2"/>
    <property type="match status" value="1"/>
</dbReference>
<keyword evidence="4" id="KW-0489">Methyltransferase</keyword>
<evidence type="ECO:0000259" key="3">
    <source>
        <dbReference type="PROSITE" id="PS51668"/>
    </source>
</evidence>
<keyword evidence="4" id="KW-0808">Transferase</keyword>
<dbReference type="Pfam" id="PF01980">
    <property type="entry name" value="TrmO_N"/>
    <property type="match status" value="1"/>
</dbReference>
<dbReference type="SUPFAM" id="SSF118196">
    <property type="entry name" value="YaeB-like"/>
    <property type="match status" value="1"/>
</dbReference>
<dbReference type="GO" id="GO:0008168">
    <property type="term" value="F:methyltransferase activity"/>
    <property type="evidence" value="ECO:0007669"/>
    <property type="project" value="UniProtKB-KW"/>
</dbReference>
<dbReference type="PANTHER" id="PTHR12818:SF0">
    <property type="entry name" value="TRNA (ADENINE(37)-N6)-METHYLTRANSFERASE"/>
    <property type="match status" value="1"/>
</dbReference>
<dbReference type="Gene3D" id="2.40.30.70">
    <property type="entry name" value="YaeB-like"/>
    <property type="match status" value="1"/>
</dbReference>
<dbReference type="GO" id="GO:0032259">
    <property type="term" value="P:methylation"/>
    <property type="evidence" value="ECO:0007669"/>
    <property type="project" value="UniProtKB-KW"/>
</dbReference>
<evidence type="ECO:0000313" key="4">
    <source>
        <dbReference type="EMBL" id="MET3577816.1"/>
    </source>
</evidence>
<comment type="caution">
    <text evidence="4">The sequence shown here is derived from an EMBL/GenBank/DDBJ whole genome shotgun (WGS) entry which is preliminary data.</text>
</comment>
<dbReference type="InterPro" id="IPR040372">
    <property type="entry name" value="YaeB-like"/>
</dbReference>
<accession>A0ABV2GHQ2</accession>
<reference evidence="4 5" key="1">
    <citation type="submission" date="2024-06" db="EMBL/GenBank/DDBJ databases">
        <title>Genomic Encyclopedia of Type Strains, Phase IV (KMG-IV): sequencing the most valuable type-strain genomes for metagenomic binning, comparative biology and taxonomic classification.</title>
        <authorList>
            <person name="Goeker M."/>
        </authorList>
    </citation>
    <scope>NUCLEOTIDE SEQUENCE [LARGE SCALE GENOMIC DNA]</scope>
    <source>
        <strain evidence="4 5">DSM 100022</strain>
    </source>
</reference>
<dbReference type="InterPro" id="IPR023368">
    <property type="entry name" value="UPF0066_cons_site"/>
</dbReference>